<dbReference type="GO" id="GO:0022857">
    <property type="term" value="F:transmembrane transporter activity"/>
    <property type="evidence" value="ECO:0007669"/>
    <property type="project" value="InterPro"/>
</dbReference>
<dbReference type="Proteomes" id="UP001321760">
    <property type="component" value="Unassembled WGS sequence"/>
</dbReference>
<dbReference type="PANTHER" id="PTHR42718:SF1">
    <property type="entry name" value="LOW AFFINITY AMMONIUM TRANSPORTER"/>
    <property type="match status" value="1"/>
</dbReference>
<dbReference type="SUPFAM" id="SSF103473">
    <property type="entry name" value="MFS general substrate transporter"/>
    <property type="match status" value="1"/>
</dbReference>
<evidence type="ECO:0000313" key="7">
    <source>
        <dbReference type="Proteomes" id="UP001321760"/>
    </source>
</evidence>
<feature type="transmembrane region" description="Helical" evidence="5">
    <location>
        <begin position="374"/>
        <end position="401"/>
    </location>
</feature>
<evidence type="ECO:0000256" key="2">
    <source>
        <dbReference type="ARBA" id="ARBA00022692"/>
    </source>
</evidence>
<dbReference type="Gene3D" id="1.20.1250.20">
    <property type="entry name" value="MFS general substrate transporter like domains"/>
    <property type="match status" value="2"/>
</dbReference>
<feature type="transmembrane region" description="Helical" evidence="5">
    <location>
        <begin position="21"/>
        <end position="48"/>
    </location>
</feature>
<feature type="transmembrane region" description="Helical" evidence="5">
    <location>
        <begin position="60"/>
        <end position="78"/>
    </location>
</feature>
<feature type="transmembrane region" description="Helical" evidence="5">
    <location>
        <begin position="217"/>
        <end position="236"/>
    </location>
</feature>
<name>A0AAV9GG17_9PEZI</name>
<reference evidence="6" key="1">
    <citation type="journal article" date="2023" name="Mol. Phylogenet. Evol.">
        <title>Genome-scale phylogeny and comparative genomics of the fungal order Sordariales.</title>
        <authorList>
            <person name="Hensen N."/>
            <person name="Bonometti L."/>
            <person name="Westerberg I."/>
            <person name="Brannstrom I.O."/>
            <person name="Guillou S."/>
            <person name="Cros-Aarteil S."/>
            <person name="Calhoun S."/>
            <person name="Haridas S."/>
            <person name="Kuo A."/>
            <person name="Mondo S."/>
            <person name="Pangilinan J."/>
            <person name="Riley R."/>
            <person name="LaButti K."/>
            <person name="Andreopoulos B."/>
            <person name="Lipzen A."/>
            <person name="Chen C."/>
            <person name="Yan M."/>
            <person name="Daum C."/>
            <person name="Ng V."/>
            <person name="Clum A."/>
            <person name="Steindorff A."/>
            <person name="Ohm R.A."/>
            <person name="Martin F."/>
            <person name="Silar P."/>
            <person name="Natvig D.O."/>
            <person name="Lalanne C."/>
            <person name="Gautier V."/>
            <person name="Ament-Velasquez S.L."/>
            <person name="Kruys A."/>
            <person name="Hutchinson M.I."/>
            <person name="Powell A.J."/>
            <person name="Barry K."/>
            <person name="Miller A.N."/>
            <person name="Grigoriev I.V."/>
            <person name="Debuchy R."/>
            <person name="Gladieux P."/>
            <person name="Hiltunen Thoren M."/>
            <person name="Johannesson H."/>
        </authorList>
    </citation>
    <scope>NUCLEOTIDE SEQUENCE</scope>
    <source>
        <strain evidence="6">PSN243</strain>
    </source>
</reference>
<comment type="subcellular location">
    <subcellularLocation>
        <location evidence="1">Membrane</location>
        <topology evidence="1">Multi-pass membrane protein</topology>
    </subcellularLocation>
</comment>
<evidence type="ECO:0000256" key="3">
    <source>
        <dbReference type="ARBA" id="ARBA00022989"/>
    </source>
</evidence>
<keyword evidence="7" id="KW-1185">Reference proteome</keyword>
<feature type="transmembrane region" description="Helical" evidence="5">
    <location>
        <begin position="179"/>
        <end position="196"/>
    </location>
</feature>
<accession>A0AAV9GG17</accession>
<feature type="transmembrane region" description="Helical" evidence="5">
    <location>
        <begin position="150"/>
        <end position="173"/>
    </location>
</feature>
<keyword evidence="4 5" id="KW-0472">Membrane</keyword>
<evidence type="ECO:0000256" key="5">
    <source>
        <dbReference type="SAM" id="Phobius"/>
    </source>
</evidence>
<protein>
    <submittedName>
        <fullName evidence="6">MFS general substrate transporter</fullName>
    </submittedName>
</protein>
<sequence>MHSAVTIPQSPRPLRERIHEVLFVLVLCLGQFLSLAGMMQTISSMLILANYFDIRDHGNLSWFSAAYSMTLGTFILPAGRIGDMYGHKRILTFGWAWIALWSLLSSLCARHQLLLFTIFRALQGIGPALIVPNSIGLIGRTLPVGPKRNLAFACFSASGPTGAAVGAIMSALVSSTLSWQWTFRFLALACALLIPISHFTIPSPSPSTTPPTTTPKFDYPSTLTGITALLLINFSLNQAPIAGWSTPCIPSLLLLGLLLLYLFLYLSLHHSSHPLLPLHSLTFRSGLTLLCLFLSWSSHGIWIYYLFLLLLSLRSQPALLSSVQLSSVAITGTLSALLAAYLLRRVPVSYIMFSGSIFFAVGNILLAAAPLEQTYWGCIFFSVVLMPGGMNLSFPAATALLSEAMPRGEQGVAASLVATVMNYSVSVGLGLAGSVHVVAVGWAREQRGLGMAELGLGLVGGGKELVEVGLVGLRAAVWFGAALAGLGLMVAGGFVLVESFGRWGEIRGRKGSEEGIDVVDPTTKKGDLEDGVSVEAVVSEAGLGLTPAAFRISDGFIEDMKQHKFSVTVSP</sequence>
<proteinExistence type="predicted"/>
<dbReference type="PANTHER" id="PTHR42718">
    <property type="entry name" value="MAJOR FACILITATOR SUPERFAMILY MULTIDRUG TRANSPORTER MFSC"/>
    <property type="match status" value="1"/>
</dbReference>
<evidence type="ECO:0000313" key="6">
    <source>
        <dbReference type="EMBL" id="KAK4447074.1"/>
    </source>
</evidence>
<keyword evidence="3 5" id="KW-1133">Transmembrane helix</keyword>
<dbReference type="AlphaFoldDB" id="A0AAV9GG17"/>
<organism evidence="6 7">
    <name type="scientific">Podospora aff. communis PSN243</name>
    <dbReference type="NCBI Taxonomy" id="3040156"/>
    <lineage>
        <taxon>Eukaryota</taxon>
        <taxon>Fungi</taxon>
        <taxon>Dikarya</taxon>
        <taxon>Ascomycota</taxon>
        <taxon>Pezizomycotina</taxon>
        <taxon>Sordariomycetes</taxon>
        <taxon>Sordariomycetidae</taxon>
        <taxon>Sordariales</taxon>
        <taxon>Podosporaceae</taxon>
        <taxon>Podospora</taxon>
    </lineage>
</organism>
<dbReference type="GO" id="GO:0016020">
    <property type="term" value="C:membrane"/>
    <property type="evidence" value="ECO:0007669"/>
    <property type="project" value="UniProtKB-SubCell"/>
</dbReference>
<feature type="transmembrane region" description="Helical" evidence="5">
    <location>
        <begin position="90"/>
        <end position="107"/>
    </location>
</feature>
<evidence type="ECO:0000256" key="4">
    <source>
        <dbReference type="ARBA" id="ARBA00023136"/>
    </source>
</evidence>
<feature type="transmembrane region" description="Helical" evidence="5">
    <location>
        <begin position="287"/>
        <end position="311"/>
    </location>
</feature>
<feature type="transmembrane region" description="Helical" evidence="5">
    <location>
        <begin position="350"/>
        <end position="368"/>
    </location>
</feature>
<gene>
    <name evidence="6" type="ORF">QBC34DRAFT_486488</name>
</gene>
<feature type="transmembrane region" description="Helical" evidence="5">
    <location>
        <begin position="242"/>
        <end position="266"/>
    </location>
</feature>
<evidence type="ECO:0000256" key="1">
    <source>
        <dbReference type="ARBA" id="ARBA00004141"/>
    </source>
</evidence>
<feature type="transmembrane region" description="Helical" evidence="5">
    <location>
        <begin position="323"/>
        <end position="343"/>
    </location>
</feature>
<feature type="transmembrane region" description="Helical" evidence="5">
    <location>
        <begin position="413"/>
        <end position="443"/>
    </location>
</feature>
<reference evidence="6" key="2">
    <citation type="submission" date="2023-05" db="EMBL/GenBank/DDBJ databases">
        <authorList>
            <consortium name="Lawrence Berkeley National Laboratory"/>
            <person name="Steindorff A."/>
            <person name="Hensen N."/>
            <person name="Bonometti L."/>
            <person name="Westerberg I."/>
            <person name="Brannstrom I.O."/>
            <person name="Guillou S."/>
            <person name="Cros-Aarteil S."/>
            <person name="Calhoun S."/>
            <person name="Haridas S."/>
            <person name="Kuo A."/>
            <person name="Mondo S."/>
            <person name="Pangilinan J."/>
            <person name="Riley R."/>
            <person name="Labutti K."/>
            <person name="Andreopoulos B."/>
            <person name="Lipzen A."/>
            <person name="Chen C."/>
            <person name="Yanf M."/>
            <person name="Daum C."/>
            <person name="Ng V."/>
            <person name="Clum A."/>
            <person name="Ohm R."/>
            <person name="Martin F."/>
            <person name="Silar P."/>
            <person name="Natvig D."/>
            <person name="Lalanne C."/>
            <person name="Gautier V."/>
            <person name="Ament-Velasquez S.L."/>
            <person name="Kruys A."/>
            <person name="Hutchinson M.I."/>
            <person name="Powell A.J."/>
            <person name="Barry K."/>
            <person name="Miller A.N."/>
            <person name="Grigoriev I.V."/>
            <person name="Debuchy R."/>
            <person name="Gladieux P."/>
            <person name="Thoren M.H."/>
            <person name="Johannesson H."/>
        </authorList>
    </citation>
    <scope>NUCLEOTIDE SEQUENCE</scope>
    <source>
        <strain evidence="6">PSN243</strain>
    </source>
</reference>
<comment type="caution">
    <text evidence="6">The sequence shown here is derived from an EMBL/GenBank/DDBJ whole genome shotgun (WGS) entry which is preliminary data.</text>
</comment>
<dbReference type="InterPro" id="IPR011701">
    <property type="entry name" value="MFS"/>
</dbReference>
<dbReference type="EMBL" id="MU865952">
    <property type="protein sequence ID" value="KAK4447074.1"/>
    <property type="molecule type" value="Genomic_DNA"/>
</dbReference>
<dbReference type="InterPro" id="IPR036259">
    <property type="entry name" value="MFS_trans_sf"/>
</dbReference>
<feature type="transmembrane region" description="Helical" evidence="5">
    <location>
        <begin position="475"/>
        <end position="497"/>
    </location>
</feature>
<dbReference type="Pfam" id="PF07690">
    <property type="entry name" value="MFS_1"/>
    <property type="match status" value="1"/>
</dbReference>
<keyword evidence="2 5" id="KW-0812">Transmembrane</keyword>